<name>A7ILQ8_XANP2</name>
<dbReference type="HOGENOM" id="CLU_660468_0_0_5"/>
<keyword evidence="2" id="KW-1185">Reference proteome</keyword>
<dbReference type="Gene3D" id="3.40.50.1110">
    <property type="entry name" value="SGNH hydrolase"/>
    <property type="match status" value="1"/>
</dbReference>
<dbReference type="AlphaFoldDB" id="A7ILQ8"/>
<dbReference type="EMBL" id="CP000781">
    <property type="protein sequence ID" value="ABS68951.1"/>
    <property type="molecule type" value="Genomic_DNA"/>
</dbReference>
<protein>
    <submittedName>
        <fullName evidence="1">Uncharacterized protein</fullName>
    </submittedName>
</protein>
<dbReference type="Proteomes" id="UP000002417">
    <property type="component" value="Chromosome"/>
</dbReference>
<proteinExistence type="predicted"/>
<dbReference type="STRING" id="78245.Xaut_3725"/>
<accession>A7ILQ8</accession>
<dbReference type="KEGG" id="xau:Xaut_3725"/>
<dbReference type="SUPFAM" id="SSF52266">
    <property type="entry name" value="SGNH hydrolase"/>
    <property type="match status" value="1"/>
</dbReference>
<dbReference type="InterPro" id="IPR036514">
    <property type="entry name" value="SGNH_hydro_sf"/>
</dbReference>
<evidence type="ECO:0000313" key="2">
    <source>
        <dbReference type="Proteomes" id="UP000002417"/>
    </source>
</evidence>
<dbReference type="GO" id="GO:0016788">
    <property type="term" value="F:hydrolase activity, acting on ester bonds"/>
    <property type="evidence" value="ECO:0007669"/>
    <property type="project" value="UniProtKB-ARBA"/>
</dbReference>
<evidence type="ECO:0000313" key="1">
    <source>
        <dbReference type="EMBL" id="ABS68951.1"/>
    </source>
</evidence>
<reference evidence="1 2" key="1">
    <citation type="submission" date="2007-07" db="EMBL/GenBank/DDBJ databases">
        <title>Complete sequence of chromosome of Xanthobacter autotrophicus Py2.</title>
        <authorList>
            <consortium name="US DOE Joint Genome Institute"/>
            <person name="Copeland A."/>
            <person name="Lucas S."/>
            <person name="Lapidus A."/>
            <person name="Barry K."/>
            <person name="Glavina del Rio T."/>
            <person name="Hammon N."/>
            <person name="Israni S."/>
            <person name="Dalin E."/>
            <person name="Tice H."/>
            <person name="Pitluck S."/>
            <person name="Sims D."/>
            <person name="Brettin T."/>
            <person name="Bruce D."/>
            <person name="Detter J.C."/>
            <person name="Han C."/>
            <person name="Tapia R."/>
            <person name="Brainard J."/>
            <person name="Schmutz J."/>
            <person name="Larimer F."/>
            <person name="Land M."/>
            <person name="Hauser L."/>
            <person name="Kyrpides N."/>
            <person name="Kim E."/>
            <person name="Ensigns S.A."/>
            <person name="Richardson P."/>
        </authorList>
    </citation>
    <scope>NUCLEOTIDE SEQUENCE [LARGE SCALE GENOMIC DNA]</scope>
    <source>
        <strain evidence="2">ATCC BAA-1158 / Py2</strain>
    </source>
</reference>
<organism evidence="1 2">
    <name type="scientific">Xanthobacter autotrophicus (strain ATCC BAA-1158 / Py2)</name>
    <dbReference type="NCBI Taxonomy" id="78245"/>
    <lineage>
        <taxon>Bacteria</taxon>
        <taxon>Pseudomonadati</taxon>
        <taxon>Pseudomonadota</taxon>
        <taxon>Alphaproteobacteria</taxon>
        <taxon>Hyphomicrobiales</taxon>
        <taxon>Xanthobacteraceae</taxon>
        <taxon>Xanthobacter</taxon>
    </lineage>
</organism>
<dbReference type="PhylomeDB" id="A7ILQ8"/>
<gene>
    <name evidence="1" type="ordered locus">Xaut_3725</name>
</gene>
<dbReference type="eggNOG" id="COG2755">
    <property type="taxonomic scope" value="Bacteria"/>
</dbReference>
<sequence length="491" mass="51764">MPFNPLTFVRFAAGQYSYRTSDLGGEVQEPSYFNPARGMSLSVGDMIFATVAIGAGAETRRMVVTQTDPMVITRLAGDVDTAVASCALLAPMGFNLNTMVLAGDSRFAGFYNDPSTKLMRQGGNFLRYGLALSGQRMRVEKSFAVSGQRSDQYLSAANMAAILACKSNWLLIPGIVNDIGLNGNSIDYWSVTVKPAIEQWIATGRSVILFTETGSNTYTTAAQKGAVFKYNQQVRDYCRANKNAILFDVAAIVMQPGADMTINPAYSGDGLHIGLVAGAYAVGSRFADLVKQLVPPCDTLSYSVGQVIANGGVQIFSNPLWANTAGGTGSGIMTGVIPAGITGISAPAGSSIVGSVAAGAYGNDLQFALTAGAAGVFKVKCDFITEQEIVGETYFANGEFDVAAGASNFQSCGVHLECNRAGLTTQTEDGFVSTANGNLPSGAYSFVSETERIVIPSGARGWLSAWLVFYFSAAGSATIKNRRFGVWKMQS</sequence>